<organism evidence="1 2">
    <name type="scientific">Paenibacillus spongiae</name>
    <dbReference type="NCBI Taxonomy" id="2909671"/>
    <lineage>
        <taxon>Bacteria</taxon>
        <taxon>Bacillati</taxon>
        <taxon>Bacillota</taxon>
        <taxon>Bacilli</taxon>
        <taxon>Bacillales</taxon>
        <taxon>Paenibacillaceae</taxon>
        <taxon>Paenibacillus</taxon>
    </lineage>
</organism>
<proteinExistence type="predicted"/>
<keyword evidence="2" id="KW-1185">Reference proteome</keyword>
<evidence type="ECO:0000313" key="1">
    <source>
        <dbReference type="EMBL" id="UVI32084.1"/>
    </source>
</evidence>
<dbReference type="EMBL" id="CP091430">
    <property type="protein sequence ID" value="UVI32084.1"/>
    <property type="molecule type" value="Genomic_DNA"/>
</dbReference>
<protein>
    <submittedName>
        <fullName evidence="1">Phage gp6-like head-tail connector protein</fullName>
    </submittedName>
</protein>
<dbReference type="Proteomes" id="UP001057877">
    <property type="component" value="Chromosome"/>
</dbReference>
<dbReference type="RefSeq" id="WP_258388144.1">
    <property type="nucleotide sequence ID" value="NZ_CP091430.1"/>
</dbReference>
<name>A0ABY5SEL5_9BACL</name>
<gene>
    <name evidence="1" type="ORF">L1F29_09805</name>
</gene>
<evidence type="ECO:0000313" key="2">
    <source>
        <dbReference type="Proteomes" id="UP001057877"/>
    </source>
</evidence>
<reference evidence="1" key="1">
    <citation type="submission" date="2022-01" db="EMBL/GenBank/DDBJ databases">
        <title>Paenibacillus spongiae sp. nov., isolated from marine sponge.</title>
        <authorList>
            <person name="Li Z."/>
            <person name="Zhang M."/>
        </authorList>
    </citation>
    <scope>NUCLEOTIDE SEQUENCE</scope>
    <source>
        <strain evidence="1">PHS-Z3</strain>
    </source>
</reference>
<sequence length="185" mass="20964">MLASLGTAKQFMNLPQDDFSQDDNLVLALLASSQAIENYCNRTFNKQSYTDILSAAGNYLSIKNFPVVRVNSVVSVNGDEITDYILLPDGILYRQNGWNIRDYNYTVTYEAGYVLPDEATTEQPQTLPKPLELACIFLAQMIFKGQIGLKEKRIADITYKYADVSDNQLPSTVVSLIQPYKVWWR</sequence>
<accession>A0ABY5SEL5</accession>